<protein>
    <submittedName>
        <fullName evidence="1">Uncharacterized protein</fullName>
    </submittedName>
</protein>
<comment type="caution">
    <text evidence="1">The sequence shown here is derived from an EMBL/GenBank/DDBJ whole genome shotgun (WGS) entry which is preliminary data.</text>
</comment>
<dbReference type="AlphaFoldDB" id="A0A8T0J2X7"/>
<organism evidence="1 2">
    <name type="scientific">Ceratodon purpureus</name>
    <name type="common">Fire moss</name>
    <name type="synonym">Dicranum purpureum</name>
    <dbReference type="NCBI Taxonomy" id="3225"/>
    <lineage>
        <taxon>Eukaryota</taxon>
        <taxon>Viridiplantae</taxon>
        <taxon>Streptophyta</taxon>
        <taxon>Embryophyta</taxon>
        <taxon>Bryophyta</taxon>
        <taxon>Bryophytina</taxon>
        <taxon>Bryopsida</taxon>
        <taxon>Dicranidae</taxon>
        <taxon>Pseudoditrichales</taxon>
        <taxon>Ditrichaceae</taxon>
        <taxon>Ceratodon</taxon>
    </lineage>
</organism>
<evidence type="ECO:0000313" key="2">
    <source>
        <dbReference type="Proteomes" id="UP000822688"/>
    </source>
</evidence>
<reference evidence="1" key="1">
    <citation type="submission" date="2020-06" db="EMBL/GenBank/DDBJ databases">
        <title>WGS assembly of Ceratodon purpureus strain R40.</title>
        <authorList>
            <person name="Carey S.B."/>
            <person name="Jenkins J."/>
            <person name="Shu S."/>
            <person name="Lovell J.T."/>
            <person name="Sreedasyam A."/>
            <person name="Maumus F."/>
            <person name="Tiley G.P."/>
            <person name="Fernandez-Pozo N."/>
            <person name="Barry K."/>
            <person name="Chen C."/>
            <person name="Wang M."/>
            <person name="Lipzen A."/>
            <person name="Daum C."/>
            <person name="Saski C.A."/>
            <person name="Payton A.C."/>
            <person name="Mcbreen J.C."/>
            <person name="Conrad R.E."/>
            <person name="Kollar L.M."/>
            <person name="Olsson S."/>
            <person name="Huttunen S."/>
            <person name="Landis J.B."/>
            <person name="Wickett N.J."/>
            <person name="Johnson M.G."/>
            <person name="Rensing S.A."/>
            <person name="Grimwood J."/>
            <person name="Schmutz J."/>
            <person name="Mcdaniel S.F."/>
        </authorList>
    </citation>
    <scope>NUCLEOTIDE SEQUENCE</scope>
    <source>
        <strain evidence="1">R40</strain>
    </source>
</reference>
<sequence>MSSRNTHTHTTWALKCSENARQCCPPLHVAPHDHATIYKRGLPRTVTAPQIWHPLALQFLDFQKFYVHFRQMGLLLGGIPLRDPHACKSCKSPPAHERPEERSKLLVSSRVTFSPTLSSPSPSASLLLLMWASCLPPPPIPLLQTAHCGCVLGLMYSAFQTFVQAHHMMLI</sequence>
<keyword evidence="2" id="KW-1185">Reference proteome</keyword>
<gene>
    <name evidence="1" type="ORF">KC19_1G030700</name>
</gene>
<name>A0A8T0J2X7_CERPU</name>
<proteinExistence type="predicted"/>
<dbReference type="EMBL" id="CM026421">
    <property type="protein sequence ID" value="KAG0589572.1"/>
    <property type="molecule type" value="Genomic_DNA"/>
</dbReference>
<evidence type="ECO:0000313" key="1">
    <source>
        <dbReference type="EMBL" id="KAG0589572.1"/>
    </source>
</evidence>
<dbReference type="Proteomes" id="UP000822688">
    <property type="component" value="Chromosome 1"/>
</dbReference>
<accession>A0A8T0J2X7</accession>